<dbReference type="EMBL" id="JACVFC010000006">
    <property type="protein sequence ID" value="MBC9934799.1"/>
    <property type="molecule type" value="Genomic_DNA"/>
</dbReference>
<evidence type="ECO:0000313" key="3">
    <source>
        <dbReference type="Proteomes" id="UP000659124"/>
    </source>
</evidence>
<dbReference type="InterPro" id="IPR038417">
    <property type="entry name" value="Alpga-gal_N_sf"/>
</dbReference>
<keyword evidence="1" id="KW-0732">Signal</keyword>
<organism evidence="2 3">
    <name type="scientific">Chitinophaga qingshengii</name>
    <dbReference type="NCBI Taxonomy" id="1569794"/>
    <lineage>
        <taxon>Bacteria</taxon>
        <taxon>Pseudomonadati</taxon>
        <taxon>Bacteroidota</taxon>
        <taxon>Chitinophagia</taxon>
        <taxon>Chitinophagales</taxon>
        <taxon>Chitinophagaceae</taxon>
        <taxon>Chitinophaga</taxon>
    </lineage>
</organism>
<comment type="caution">
    <text evidence="2">The sequence shown here is derived from an EMBL/GenBank/DDBJ whole genome shotgun (WGS) entry which is preliminary data.</text>
</comment>
<sequence length="716" mass="80084">MPSLMLLAAGMYASLATAQVKTPAHDWLVNPKGFTATATEKEKTIVLGNGLLSRSFRTAPNVICTDYRNLVSGEQLLRAVKPEARLFINGHAYQVGGATGQRQNAYLLPAWLDQLQAGSNDFIYTGHELTDIRPVLNWKAARWCSNPRQATGKAVIFTYKAQAPELQGVTVKVHYEVFDGIPLLSKWLEITNGTAQTLRLDQVVNEILATPEEESAVVGRPEMIKTPHGIYVESNYSFNNAMTASLSDQTTHWKTDSTYTSQVNYDLLTPCLLEVHPKVPVGITLAAGEHFESIRTYELLLDGYDRERNGLAKRRMYRTLAPWTTENPIFMHLVSTDPVKVKNIIDQCAATGYEGVILSFGSGLNMEDTSAANITKYKALADYAHSKKVMLGGYSLFSSRRISDEDDVINPATGKPGGAFFGNAPCLGSKWGLSYLAKLKYFITTTGFDIFENDGPYPGDVCASSTHPGHSGKEDSQWKQMQLQKGLYHFLNEKGVYINAPDWYFMDGTNKIALGYREVNFSLPRTEQLILNRQNIFDGTWEKTPSMGWGFVPLSEYHGGGADATLEPLKEHLDTYEQLMMQYYGAGVQACYRGPRLYDTDKTRQLVQQVVSWYKKYRDILNTDVIHLRRPDGRDWDGIMHISAALPQKAMVMLYNPTTAPVTREIALPLYYSGLAQTVKIREKEGPLKTYTLDRQYTAHVKVTIPASGYTWLVAE</sequence>
<gene>
    <name evidence="2" type="ORF">ICL07_30760</name>
</gene>
<name>A0ABR7TYZ7_9BACT</name>
<feature type="chain" id="PRO_5046775669" evidence="1">
    <location>
        <begin position="19"/>
        <end position="716"/>
    </location>
</feature>
<accession>A0ABR7TYZ7</accession>
<proteinExistence type="predicted"/>
<dbReference type="Gene3D" id="2.70.98.60">
    <property type="entry name" value="alpha-galactosidase from lactobacil brevis"/>
    <property type="match status" value="1"/>
</dbReference>
<feature type="signal peptide" evidence="1">
    <location>
        <begin position="1"/>
        <end position="18"/>
    </location>
</feature>
<evidence type="ECO:0000256" key="1">
    <source>
        <dbReference type="SAM" id="SignalP"/>
    </source>
</evidence>
<keyword evidence="3" id="KW-1185">Reference proteome</keyword>
<evidence type="ECO:0000313" key="2">
    <source>
        <dbReference type="EMBL" id="MBC9934799.1"/>
    </source>
</evidence>
<protein>
    <submittedName>
        <fullName evidence="2">Alpha-galactosidase</fullName>
    </submittedName>
</protein>
<dbReference type="Proteomes" id="UP000659124">
    <property type="component" value="Unassembled WGS sequence"/>
</dbReference>
<reference evidence="2 3" key="1">
    <citation type="submission" date="2020-09" db="EMBL/GenBank/DDBJ databases">
        <title>Genome sequences of type strains of Chitinophaga qingshengii and Chitinophaga varians.</title>
        <authorList>
            <person name="Kittiwongwattana C."/>
        </authorList>
    </citation>
    <scope>NUCLEOTIDE SEQUENCE [LARGE SCALE GENOMIC DNA]</scope>
    <source>
        <strain evidence="2 3">JCM 30026</strain>
    </source>
</reference>